<organism evidence="1 2">
    <name type="scientific">Methanococcus vannielii (strain ATCC 35089 / DSM 1224 / JCM 13029 / OCM 148 / SB)</name>
    <dbReference type="NCBI Taxonomy" id="406327"/>
    <lineage>
        <taxon>Archaea</taxon>
        <taxon>Methanobacteriati</taxon>
        <taxon>Methanobacteriota</taxon>
        <taxon>Methanomada group</taxon>
        <taxon>Methanococci</taxon>
        <taxon>Methanococcales</taxon>
        <taxon>Methanococcaceae</taxon>
        <taxon>Methanococcus</taxon>
    </lineage>
</organism>
<dbReference type="KEGG" id="mvn:Mevan_1248"/>
<keyword evidence="2" id="KW-1185">Reference proteome</keyword>
<dbReference type="HOGENOM" id="CLU_978658_0_0_2"/>
<dbReference type="GeneID" id="5325016"/>
<dbReference type="Proteomes" id="UP000001107">
    <property type="component" value="Chromosome"/>
</dbReference>
<dbReference type="RefSeq" id="WP_012066060.1">
    <property type="nucleotide sequence ID" value="NC_009634.1"/>
</dbReference>
<evidence type="ECO:0000313" key="2">
    <source>
        <dbReference type="Proteomes" id="UP000001107"/>
    </source>
</evidence>
<dbReference type="STRING" id="406327.Mevan_1248"/>
<dbReference type="EMBL" id="CP000742">
    <property type="protein sequence ID" value="ABR55145.1"/>
    <property type="molecule type" value="Genomic_DNA"/>
</dbReference>
<sequence length="285" mass="32819">MKAAFKYILIILFFSIMVQNITAQTTVASVETYWILDGEITNLYPYSVFISVPEEIEYVTKDLRSSKNFVKLTSGETSDVRDKITVDISPMAELNGQKGFWLYPYTKVNFKMYSNRTDTLSTENEDGDGVTRTMEIVGPSIYPKTQLIDLNELIPASKQTGIKIDNFKLTVTGSIKKRDTEVMSIIVPAPVVLKDYSRFDKFTGRYSLNRWVDSYSDYIFGHKETSNYGLALLDNSLVPILDFGISYNIFDVPAIVYTTSSGNEFDFFYQMYWYEKNQNYNIQWI</sequence>
<accession>A6URM3</accession>
<dbReference type="OrthoDB" id="66027at2157"/>
<dbReference type="eggNOG" id="arCOG05054">
    <property type="taxonomic scope" value="Archaea"/>
</dbReference>
<proteinExistence type="predicted"/>
<dbReference type="AlphaFoldDB" id="A6URM3"/>
<name>A6URM3_METVS</name>
<reference evidence="1" key="1">
    <citation type="submission" date="2007-06" db="EMBL/GenBank/DDBJ databases">
        <title>Complete sequence of Methanococcus vannielii SB.</title>
        <authorList>
            <consortium name="US DOE Joint Genome Institute"/>
            <person name="Copeland A."/>
            <person name="Lucas S."/>
            <person name="Lapidus A."/>
            <person name="Barry K."/>
            <person name="Glavina del Rio T."/>
            <person name="Dalin E."/>
            <person name="Tice H."/>
            <person name="Pitluck S."/>
            <person name="Chain P."/>
            <person name="Malfatti S."/>
            <person name="Shin M."/>
            <person name="Vergez L."/>
            <person name="Schmutz J."/>
            <person name="Larimer F."/>
            <person name="Land M."/>
            <person name="Hauser L."/>
            <person name="Kyrpides N."/>
            <person name="Anderson I."/>
            <person name="Sieprawska-Lupa M."/>
            <person name="Whitman W.B."/>
            <person name="Richardson P."/>
        </authorList>
    </citation>
    <scope>NUCLEOTIDE SEQUENCE [LARGE SCALE GENOMIC DNA]</scope>
    <source>
        <strain evidence="1">SB</strain>
    </source>
</reference>
<protein>
    <submittedName>
        <fullName evidence="1">Uncharacterized protein</fullName>
    </submittedName>
</protein>
<evidence type="ECO:0000313" key="1">
    <source>
        <dbReference type="EMBL" id="ABR55145.1"/>
    </source>
</evidence>
<gene>
    <name evidence="1" type="ordered locus">Mevan_1248</name>
</gene>